<feature type="chain" id="PRO_5001825785" evidence="1">
    <location>
        <begin position="20"/>
        <end position="288"/>
    </location>
</feature>
<gene>
    <name evidence="3" type="ORF">JP75_18800</name>
</gene>
<accession>A0A087LYZ0</accession>
<dbReference type="InterPro" id="IPR029058">
    <property type="entry name" value="AB_hydrolase_fold"/>
</dbReference>
<evidence type="ECO:0000313" key="4">
    <source>
        <dbReference type="Proteomes" id="UP000028981"/>
    </source>
</evidence>
<dbReference type="PANTHER" id="PTHR43433:SF5">
    <property type="entry name" value="AB HYDROLASE-1 DOMAIN-CONTAINING PROTEIN"/>
    <property type="match status" value="1"/>
</dbReference>
<protein>
    <submittedName>
        <fullName evidence="3">Oxidoreductase</fullName>
    </submittedName>
</protein>
<evidence type="ECO:0000259" key="2">
    <source>
        <dbReference type="Pfam" id="PF00561"/>
    </source>
</evidence>
<dbReference type="STRING" id="46914.JP75_18800"/>
<dbReference type="PRINTS" id="PR00111">
    <property type="entry name" value="ABHYDROLASE"/>
</dbReference>
<evidence type="ECO:0000256" key="1">
    <source>
        <dbReference type="SAM" id="SignalP"/>
    </source>
</evidence>
<dbReference type="OrthoDB" id="9780765at2"/>
<dbReference type="GO" id="GO:0046503">
    <property type="term" value="P:glycerolipid catabolic process"/>
    <property type="evidence" value="ECO:0007669"/>
    <property type="project" value="TreeGrafter"/>
</dbReference>
<dbReference type="Gene3D" id="3.40.50.1820">
    <property type="entry name" value="alpha/beta hydrolase"/>
    <property type="match status" value="1"/>
</dbReference>
<dbReference type="RefSeq" id="WP_035085762.1">
    <property type="nucleotide sequence ID" value="NZ_JQGC01000019.1"/>
</dbReference>
<feature type="signal peptide" evidence="1">
    <location>
        <begin position="1"/>
        <end position="19"/>
    </location>
</feature>
<evidence type="ECO:0000313" key="3">
    <source>
        <dbReference type="EMBL" id="KFL29843.1"/>
    </source>
</evidence>
<dbReference type="SUPFAM" id="SSF53474">
    <property type="entry name" value="alpha/beta-Hydrolases"/>
    <property type="match status" value="1"/>
</dbReference>
<feature type="domain" description="AB hydrolase-1" evidence="2">
    <location>
        <begin position="45"/>
        <end position="149"/>
    </location>
</feature>
<dbReference type="PANTHER" id="PTHR43433">
    <property type="entry name" value="HYDROLASE, ALPHA/BETA FOLD FAMILY PROTEIN"/>
    <property type="match status" value="1"/>
</dbReference>
<dbReference type="Pfam" id="PF00561">
    <property type="entry name" value="Abhydrolase_1"/>
    <property type="match status" value="1"/>
</dbReference>
<dbReference type="Proteomes" id="UP000028981">
    <property type="component" value="Unassembled WGS sequence"/>
</dbReference>
<keyword evidence="1" id="KW-0732">Signal</keyword>
<name>A0A087LYZ0_9HYPH</name>
<comment type="caution">
    <text evidence="3">The sequence shown here is derived from an EMBL/GenBank/DDBJ whole genome shotgun (WGS) entry which is preliminary data.</text>
</comment>
<dbReference type="GO" id="GO:0004806">
    <property type="term" value="F:triacylglycerol lipase activity"/>
    <property type="evidence" value="ECO:0007669"/>
    <property type="project" value="TreeGrafter"/>
</dbReference>
<proteinExistence type="predicted"/>
<organism evidence="3 4">
    <name type="scientific">Devosia riboflavina</name>
    <dbReference type="NCBI Taxonomy" id="46914"/>
    <lineage>
        <taxon>Bacteria</taxon>
        <taxon>Pseudomonadati</taxon>
        <taxon>Pseudomonadota</taxon>
        <taxon>Alphaproteobacteria</taxon>
        <taxon>Hyphomicrobiales</taxon>
        <taxon>Devosiaceae</taxon>
        <taxon>Devosia</taxon>
    </lineage>
</organism>
<sequence length="288" mass="30998">MLRFAPIAAMMLIATPALAQTAPEGKTVEVNGMDLYYEVSGSGDPIVVLHGAYMNIPTMGGIIPALAENHTVYAIEFQGHGRTEDIDRPITYPNLASDVAAFMDAVGLEKADIFGYSMGAAAGLRLAIDHPEKVDQLVAASVSYDMEGAQPAFLAMIPTMVPEMFIGSPMEDAWKQYAPNPEGFRPFVERMIALEHEPLAWGDEVKELKSPVLIIAGDADMMTLEHLVSMFRLLGGGEPGDMGQPLGASRLAILPATSHTAVIDQVDLLMGFTEPFLEGETPKGMFDQ</sequence>
<reference evidence="3 4" key="1">
    <citation type="submission" date="2014-08" db="EMBL/GenBank/DDBJ databases">
        <authorList>
            <person name="Hassan Y.I."/>
            <person name="Lepp D."/>
            <person name="Zhou T."/>
        </authorList>
    </citation>
    <scope>NUCLEOTIDE SEQUENCE [LARGE SCALE GENOMIC DNA]</scope>
    <source>
        <strain evidence="3 4">IFO13584</strain>
    </source>
</reference>
<dbReference type="InterPro" id="IPR050471">
    <property type="entry name" value="AB_hydrolase"/>
</dbReference>
<dbReference type="InterPro" id="IPR000073">
    <property type="entry name" value="AB_hydrolase_1"/>
</dbReference>
<dbReference type="EMBL" id="JQGC01000019">
    <property type="protein sequence ID" value="KFL29843.1"/>
    <property type="molecule type" value="Genomic_DNA"/>
</dbReference>
<keyword evidence="4" id="KW-1185">Reference proteome</keyword>
<dbReference type="AlphaFoldDB" id="A0A087LYZ0"/>